<evidence type="ECO:0000313" key="3">
    <source>
        <dbReference type="Proteomes" id="UP001202281"/>
    </source>
</evidence>
<dbReference type="Pfam" id="PF07484">
    <property type="entry name" value="Collar"/>
    <property type="match status" value="1"/>
</dbReference>
<comment type="caution">
    <text evidence="2">The sequence shown here is derived from an EMBL/GenBank/DDBJ whole genome shotgun (WGS) entry which is preliminary data.</text>
</comment>
<gene>
    <name evidence="2" type="ORF">MTR66_01000</name>
</gene>
<dbReference type="EMBL" id="JALHLG010000001">
    <property type="protein sequence ID" value="MCJ2185388.1"/>
    <property type="molecule type" value="Genomic_DNA"/>
</dbReference>
<name>A0ABT0BKJ1_9SPHN</name>
<keyword evidence="3" id="KW-1185">Reference proteome</keyword>
<protein>
    <submittedName>
        <fullName evidence="2">Tail fiber protein</fullName>
    </submittedName>
</protein>
<dbReference type="InterPro" id="IPR037053">
    <property type="entry name" value="Phage_tail_collar_dom_sf"/>
</dbReference>
<feature type="domain" description="Phage tail collar" evidence="1">
    <location>
        <begin position="7"/>
        <end position="63"/>
    </location>
</feature>
<proteinExistence type="predicted"/>
<dbReference type="Proteomes" id="UP001202281">
    <property type="component" value="Unassembled WGS sequence"/>
</dbReference>
<dbReference type="InterPro" id="IPR011083">
    <property type="entry name" value="Phage_tail_collar_dom"/>
</dbReference>
<accession>A0ABT0BKJ1</accession>
<dbReference type="RefSeq" id="WP_243917127.1">
    <property type="nucleotide sequence ID" value="NZ_JALHLG010000001.1"/>
</dbReference>
<dbReference type="SUPFAM" id="SSF88874">
    <property type="entry name" value="Receptor-binding domain of short tail fibre protein gp12"/>
    <property type="match status" value="1"/>
</dbReference>
<reference evidence="2 3" key="1">
    <citation type="submission" date="2022-04" db="EMBL/GenBank/DDBJ databases">
        <title>Identification of a novel bacterium isolated from mangrove sediments.</title>
        <authorList>
            <person name="Pan X."/>
        </authorList>
    </citation>
    <scope>NUCLEOTIDE SEQUENCE [LARGE SCALE GENOMIC DNA]</scope>
    <source>
        <strain evidence="2 3">B2638</strain>
    </source>
</reference>
<dbReference type="Gene3D" id="3.90.1340.10">
    <property type="entry name" value="Phage tail collar domain"/>
    <property type="match status" value="1"/>
</dbReference>
<evidence type="ECO:0000313" key="2">
    <source>
        <dbReference type="EMBL" id="MCJ2185388.1"/>
    </source>
</evidence>
<sequence length="172" mass="18330">MSDPFYGEIRMFGGDYAPVHWAFCSGTLLNISGNEAVFSLLGTAYGGNGTTNFALPDMRCRVPMGQGNGPGLTPRVLGQSGGLDTVTLTEDQIPFHSHHVMVSQNSATMTTFADAVPAKQYIYEDVEGAPVVGNLADGTLSTTGDGNAHENRMPFLSVSFIICMLGVYPMRN</sequence>
<evidence type="ECO:0000259" key="1">
    <source>
        <dbReference type="Pfam" id="PF07484"/>
    </source>
</evidence>
<organism evidence="2 3">
    <name type="scientific">Novosphingobium beihaiensis</name>
    <dbReference type="NCBI Taxonomy" id="2930389"/>
    <lineage>
        <taxon>Bacteria</taxon>
        <taxon>Pseudomonadati</taxon>
        <taxon>Pseudomonadota</taxon>
        <taxon>Alphaproteobacteria</taxon>
        <taxon>Sphingomonadales</taxon>
        <taxon>Sphingomonadaceae</taxon>
        <taxon>Novosphingobium</taxon>
    </lineage>
</organism>